<organism evidence="1 2">
    <name type="scientific">Acaryochloris thomasi RCC1774</name>
    <dbReference type="NCBI Taxonomy" id="1764569"/>
    <lineage>
        <taxon>Bacteria</taxon>
        <taxon>Bacillati</taxon>
        <taxon>Cyanobacteriota</taxon>
        <taxon>Cyanophyceae</taxon>
        <taxon>Acaryochloridales</taxon>
        <taxon>Acaryochloridaceae</taxon>
        <taxon>Acaryochloris</taxon>
        <taxon>Acaryochloris thomasi</taxon>
    </lineage>
</organism>
<gene>
    <name evidence="1" type="ORF">C1752_03306</name>
</gene>
<evidence type="ECO:0000313" key="2">
    <source>
        <dbReference type="Proteomes" id="UP000248857"/>
    </source>
</evidence>
<reference evidence="1 2" key="1">
    <citation type="journal article" date="2018" name="Sci. Rep.">
        <title>A novel species of the marine cyanobacterium Acaryochloris with a unique pigment content and lifestyle.</title>
        <authorList>
            <person name="Partensky F."/>
            <person name="Six C."/>
            <person name="Ratin M."/>
            <person name="Garczarek L."/>
            <person name="Vaulot D."/>
            <person name="Probert I."/>
            <person name="Calteau A."/>
            <person name="Gourvil P."/>
            <person name="Marie D."/>
            <person name="Grebert T."/>
            <person name="Bouchier C."/>
            <person name="Le Panse S."/>
            <person name="Gachenot M."/>
            <person name="Rodriguez F."/>
            <person name="Garrido J.L."/>
        </authorList>
    </citation>
    <scope>NUCLEOTIDE SEQUENCE [LARGE SCALE GENOMIC DNA]</scope>
    <source>
        <strain evidence="1 2">RCC1774</strain>
    </source>
</reference>
<dbReference type="Proteomes" id="UP000248857">
    <property type="component" value="Unassembled WGS sequence"/>
</dbReference>
<comment type="caution">
    <text evidence="1">The sequence shown here is derived from an EMBL/GenBank/DDBJ whole genome shotgun (WGS) entry which is preliminary data.</text>
</comment>
<dbReference type="InterPro" id="IPR018971">
    <property type="entry name" value="DUF1997"/>
</dbReference>
<dbReference type="EMBL" id="PQWO01000008">
    <property type="protein sequence ID" value="PZD72816.1"/>
    <property type="molecule type" value="Genomic_DNA"/>
</dbReference>
<evidence type="ECO:0008006" key="3">
    <source>
        <dbReference type="Google" id="ProtNLM"/>
    </source>
</evidence>
<keyword evidence="2" id="KW-1185">Reference proteome</keyword>
<accession>A0A2W1JHJ5</accession>
<evidence type="ECO:0000313" key="1">
    <source>
        <dbReference type="EMBL" id="PZD72816.1"/>
    </source>
</evidence>
<proteinExistence type="predicted"/>
<protein>
    <recommendedName>
        <fullName evidence="3">DUF1997 domain-containing protein</fullName>
    </recommendedName>
</protein>
<dbReference type="Pfam" id="PF09366">
    <property type="entry name" value="DUF1997"/>
    <property type="match status" value="1"/>
</dbReference>
<dbReference type="AlphaFoldDB" id="A0A2W1JHJ5"/>
<sequence length="243" mass="27305">MGSPKNTDNYPWGTLSLMQSQQPFIQDPPVADVPHQGPRRFLPGFVRRLSSSTQLELTSRQPTHFRSDFVGCMDLHANPQTVAEYLDQHPEWFVRCAAPIQAIPEGDSGYILSLGRYGSFGFEVEPKIGLNLLPQDEGIYRIETITLPDEAEQTYLVDFQAALQLVDTPEVASPQQGILTKVEWVLDLGVTLFFPRFIHRLPAQLIQRTGDRLLNQVVKKISTSLTAKVQDDFHQSHGIIPAK</sequence>
<name>A0A2W1JHJ5_9CYAN</name>